<comment type="similarity">
    <text evidence="6">Belongs to the peptidase T1A family.</text>
</comment>
<reference evidence="7" key="1">
    <citation type="submission" date="2021-01" db="EMBL/GenBank/DDBJ databases">
        <authorList>
            <person name="Eckstrom K.M.E."/>
        </authorList>
    </citation>
    <scope>NUCLEOTIDE SEQUENCE</scope>
    <source>
        <strain evidence="7">UVCC 0001</strain>
    </source>
</reference>
<evidence type="ECO:0000313" key="8">
    <source>
        <dbReference type="Proteomes" id="UP001255856"/>
    </source>
</evidence>
<keyword evidence="4 6" id="KW-0647">Proteasome</keyword>
<dbReference type="GO" id="GO:0019773">
    <property type="term" value="C:proteasome core complex, alpha-subunit complex"/>
    <property type="evidence" value="ECO:0007669"/>
    <property type="project" value="UniProtKB-UniRule"/>
</dbReference>
<dbReference type="GO" id="GO:0005737">
    <property type="term" value="C:cytoplasm"/>
    <property type="evidence" value="ECO:0007669"/>
    <property type="project" value="UniProtKB-SubCell"/>
</dbReference>
<organism evidence="7 8">
    <name type="scientific">Prototheca wickerhamii</name>
    <dbReference type="NCBI Taxonomy" id="3111"/>
    <lineage>
        <taxon>Eukaryota</taxon>
        <taxon>Viridiplantae</taxon>
        <taxon>Chlorophyta</taxon>
        <taxon>core chlorophytes</taxon>
        <taxon>Trebouxiophyceae</taxon>
        <taxon>Chlorellales</taxon>
        <taxon>Chlorellaceae</taxon>
        <taxon>Prototheca</taxon>
    </lineage>
</organism>
<dbReference type="CDD" id="cd03754">
    <property type="entry name" value="proteasome_alpha_type_6"/>
    <property type="match status" value="1"/>
</dbReference>
<comment type="subcellular location">
    <subcellularLocation>
        <location evidence="2">Cytoplasm</location>
    </subcellularLocation>
    <subcellularLocation>
        <location evidence="1">Nucleus</location>
    </subcellularLocation>
</comment>
<dbReference type="InterPro" id="IPR029055">
    <property type="entry name" value="Ntn_hydrolases_N"/>
</dbReference>
<dbReference type="PROSITE" id="PS51475">
    <property type="entry name" value="PROTEASOME_ALPHA_2"/>
    <property type="match status" value="1"/>
</dbReference>
<evidence type="ECO:0000313" key="7">
    <source>
        <dbReference type="EMBL" id="KAK2080478.1"/>
    </source>
</evidence>
<name>A0AAD9MN00_PROWI</name>
<evidence type="ECO:0000256" key="6">
    <source>
        <dbReference type="PROSITE-ProRule" id="PRU00808"/>
    </source>
</evidence>
<dbReference type="Gene3D" id="3.60.20.10">
    <property type="entry name" value="Glutamine Phosphoribosylpyrophosphate, subunit 1, domain 1"/>
    <property type="match status" value="1"/>
</dbReference>
<dbReference type="InterPro" id="IPR050115">
    <property type="entry name" value="Proteasome_alpha"/>
</dbReference>
<dbReference type="EMBL" id="JASFZW010000001">
    <property type="protein sequence ID" value="KAK2080478.1"/>
    <property type="molecule type" value="Genomic_DNA"/>
</dbReference>
<keyword evidence="8" id="KW-1185">Reference proteome</keyword>
<dbReference type="GO" id="GO:0005634">
    <property type="term" value="C:nucleus"/>
    <property type="evidence" value="ECO:0007669"/>
    <property type="project" value="UniProtKB-SubCell"/>
</dbReference>
<dbReference type="InterPro" id="IPR001353">
    <property type="entry name" value="Proteasome_sua/b"/>
</dbReference>
<gene>
    <name evidence="7" type="primary">PAA1</name>
    <name evidence="7" type="ORF">QBZ16_000331</name>
</gene>
<evidence type="ECO:0000256" key="5">
    <source>
        <dbReference type="ARBA" id="ARBA00023242"/>
    </source>
</evidence>
<accession>A0AAD9MN00</accession>
<dbReference type="InterPro" id="IPR023332">
    <property type="entry name" value="Proteasome_alpha-type"/>
</dbReference>
<comment type="caution">
    <text evidence="7">The sequence shown here is derived from an EMBL/GenBank/DDBJ whole genome shotgun (WGS) entry which is preliminary data.</text>
</comment>
<dbReference type="Pfam" id="PF00227">
    <property type="entry name" value="Proteasome"/>
    <property type="match status" value="1"/>
</dbReference>
<proteinExistence type="inferred from homology"/>
<evidence type="ECO:0000256" key="4">
    <source>
        <dbReference type="ARBA" id="ARBA00022942"/>
    </source>
</evidence>
<dbReference type="PANTHER" id="PTHR11599">
    <property type="entry name" value="PROTEASOME SUBUNIT ALPHA/BETA"/>
    <property type="match status" value="1"/>
</dbReference>
<evidence type="ECO:0000256" key="1">
    <source>
        <dbReference type="ARBA" id="ARBA00004123"/>
    </source>
</evidence>
<dbReference type="Proteomes" id="UP001255856">
    <property type="component" value="Unassembled WGS sequence"/>
</dbReference>
<dbReference type="InterPro" id="IPR034642">
    <property type="entry name" value="Proteasome_subunit_alpha6"/>
</dbReference>
<dbReference type="SUPFAM" id="SSF56235">
    <property type="entry name" value="N-terminal nucleophile aminohydrolases (Ntn hydrolases)"/>
    <property type="match status" value="1"/>
</dbReference>
<evidence type="ECO:0000256" key="3">
    <source>
        <dbReference type="ARBA" id="ARBA00022490"/>
    </source>
</evidence>
<dbReference type="AlphaFoldDB" id="A0AAD9MN00"/>
<keyword evidence="3" id="KW-0963">Cytoplasm</keyword>
<sequence length="236" mass="25643">MSRGSGAGFDRHITIFKYAFKAAKSVNLTSISVRGADSVVVVTQKKVPDKLIDPASVTNVHKVTRGIGLLTTGILGDARSLLQKARSEAAEFRFKYGYEIPVEFLARILADQAQVYTQHAYMRPLGVISTLIGIDEERGPQLFKVDPAGYFVGYKATATGPKEQEAINFLEKKVKPDAALTSDQTVQLAITALQNVLAEDLKASDMEIGLAEGEGVFRVLSDEEVDTHIVAISEQD</sequence>
<keyword evidence="5" id="KW-0539">Nucleus</keyword>
<evidence type="ECO:0000256" key="2">
    <source>
        <dbReference type="ARBA" id="ARBA00004496"/>
    </source>
</evidence>
<dbReference type="GO" id="GO:0051603">
    <property type="term" value="P:proteolysis involved in protein catabolic process"/>
    <property type="evidence" value="ECO:0007669"/>
    <property type="project" value="InterPro"/>
</dbReference>
<protein>
    <submittedName>
        <fullName evidence="7">Polyamine N-acetyltransferase 1</fullName>
    </submittedName>
</protein>